<organism evidence="1 2">
    <name type="scientific">Ceratodon purpureus</name>
    <name type="common">Fire moss</name>
    <name type="synonym">Dicranum purpureum</name>
    <dbReference type="NCBI Taxonomy" id="3225"/>
    <lineage>
        <taxon>Eukaryota</taxon>
        <taxon>Viridiplantae</taxon>
        <taxon>Streptophyta</taxon>
        <taxon>Embryophyta</taxon>
        <taxon>Bryophyta</taxon>
        <taxon>Bryophytina</taxon>
        <taxon>Bryopsida</taxon>
        <taxon>Dicranidae</taxon>
        <taxon>Pseudoditrichales</taxon>
        <taxon>Ditrichaceae</taxon>
        <taxon>Ceratodon</taxon>
    </lineage>
</organism>
<dbReference type="EMBL" id="CM026431">
    <property type="protein sequence ID" value="KAG0559572.1"/>
    <property type="molecule type" value="Genomic_DNA"/>
</dbReference>
<name>A0A8T0GRH7_CERPU</name>
<sequence length="127" mass="14959">MQLYDGVWSHGCEFWKNCRGPLSDWLYFFFPAVEELDDEDFQNAVHSVLKFTNPSGLTSIWSLCMLALDSKRPLGRWFMHSELVRLKEWLPGCDVSRIINLGMYQRFRLLLRRFSIGRPSTRLPSLN</sequence>
<evidence type="ECO:0000313" key="1">
    <source>
        <dbReference type="EMBL" id="KAG0559572.1"/>
    </source>
</evidence>
<gene>
    <name evidence="1" type="ORF">KC19_10G114700</name>
</gene>
<dbReference type="Proteomes" id="UP000822688">
    <property type="component" value="Chromosome 10"/>
</dbReference>
<evidence type="ECO:0000313" key="2">
    <source>
        <dbReference type="Proteomes" id="UP000822688"/>
    </source>
</evidence>
<accession>A0A8T0GRH7</accession>
<reference evidence="1" key="1">
    <citation type="submission" date="2020-06" db="EMBL/GenBank/DDBJ databases">
        <title>WGS assembly of Ceratodon purpureus strain R40.</title>
        <authorList>
            <person name="Carey S.B."/>
            <person name="Jenkins J."/>
            <person name="Shu S."/>
            <person name="Lovell J.T."/>
            <person name="Sreedasyam A."/>
            <person name="Maumus F."/>
            <person name="Tiley G.P."/>
            <person name="Fernandez-Pozo N."/>
            <person name="Barry K."/>
            <person name="Chen C."/>
            <person name="Wang M."/>
            <person name="Lipzen A."/>
            <person name="Daum C."/>
            <person name="Saski C.A."/>
            <person name="Payton A.C."/>
            <person name="Mcbreen J.C."/>
            <person name="Conrad R.E."/>
            <person name="Kollar L.M."/>
            <person name="Olsson S."/>
            <person name="Huttunen S."/>
            <person name="Landis J.B."/>
            <person name="Wickett N.J."/>
            <person name="Johnson M.G."/>
            <person name="Rensing S.A."/>
            <person name="Grimwood J."/>
            <person name="Schmutz J."/>
            <person name="Mcdaniel S.F."/>
        </authorList>
    </citation>
    <scope>NUCLEOTIDE SEQUENCE</scope>
    <source>
        <strain evidence="1">R40</strain>
    </source>
</reference>
<protein>
    <submittedName>
        <fullName evidence="1">Uncharacterized protein</fullName>
    </submittedName>
</protein>
<keyword evidence="2" id="KW-1185">Reference proteome</keyword>
<dbReference type="AlphaFoldDB" id="A0A8T0GRH7"/>
<comment type="caution">
    <text evidence="1">The sequence shown here is derived from an EMBL/GenBank/DDBJ whole genome shotgun (WGS) entry which is preliminary data.</text>
</comment>
<proteinExistence type="predicted"/>